<dbReference type="PANTHER" id="PTHR24067">
    <property type="entry name" value="UBIQUITIN-CONJUGATING ENZYME E2"/>
    <property type="match status" value="1"/>
</dbReference>
<evidence type="ECO:0000256" key="4">
    <source>
        <dbReference type="ARBA" id="ARBA00022786"/>
    </source>
</evidence>
<reference evidence="13" key="1">
    <citation type="submission" date="2021-12" db="EMBL/GenBank/DDBJ databases">
        <authorList>
            <person name="King R."/>
        </authorList>
    </citation>
    <scope>NUCLEOTIDE SEQUENCE</scope>
</reference>
<evidence type="ECO:0000256" key="11">
    <source>
        <dbReference type="RuleBase" id="RU362109"/>
    </source>
</evidence>
<proteinExistence type="inferred from homology"/>
<dbReference type="KEGG" id="btab:109031383"/>
<evidence type="ECO:0000256" key="8">
    <source>
        <dbReference type="ARBA" id="ARBA00077509"/>
    </source>
</evidence>
<comment type="similarity">
    <text evidence="11">Belongs to the ubiquitin-conjugating enzyme family.</text>
</comment>
<dbReference type="PROSITE" id="PS50127">
    <property type="entry name" value="UBC_2"/>
    <property type="match status" value="1"/>
</dbReference>
<evidence type="ECO:0000256" key="1">
    <source>
        <dbReference type="ARBA" id="ARBA00012486"/>
    </source>
</evidence>
<protein>
    <recommendedName>
        <fullName evidence="6">Ubiquitin-conjugating enzyme E2 T</fullName>
        <ecNumber evidence="1">2.3.2.23</ecNumber>
    </recommendedName>
    <alternativeName>
        <fullName evidence="7">E2 ubiquitin-conjugating enzyme T</fullName>
    </alternativeName>
    <alternativeName>
        <fullName evidence="9">Ubiquitin carrier protein T</fullName>
    </alternativeName>
    <alternativeName>
        <fullName evidence="8">Ubiquitin-protein ligase T</fullName>
    </alternativeName>
</protein>
<organism evidence="13 14">
    <name type="scientific">Bemisia tabaci</name>
    <name type="common">Sweetpotato whitefly</name>
    <name type="synonym">Aleurodes tabaci</name>
    <dbReference type="NCBI Taxonomy" id="7038"/>
    <lineage>
        <taxon>Eukaryota</taxon>
        <taxon>Metazoa</taxon>
        <taxon>Ecdysozoa</taxon>
        <taxon>Arthropoda</taxon>
        <taxon>Hexapoda</taxon>
        <taxon>Insecta</taxon>
        <taxon>Pterygota</taxon>
        <taxon>Neoptera</taxon>
        <taxon>Paraneoptera</taxon>
        <taxon>Hemiptera</taxon>
        <taxon>Sternorrhyncha</taxon>
        <taxon>Aleyrodoidea</taxon>
        <taxon>Aleyrodidae</taxon>
        <taxon>Aleyrodinae</taxon>
        <taxon>Bemisia</taxon>
    </lineage>
</organism>
<keyword evidence="3 11" id="KW-0547">Nucleotide-binding</keyword>
<dbReference type="EC" id="2.3.2.23" evidence="1"/>
<dbReference type="PROSITE" id="PS00183">
    <property type="entry name" value="UBC_1"/>
    <property type="match status" value="1"/>
</dbReference>
<gene>
    <name evidence="13" type="ORF">BEMITA_LOCUS10995</name>
</gene>
<name>A0A9P0F567_BEMTA</name>
<feature type="domain" description="UBC core" evidence="12">
    <location>
        <begin position="1"/>
        <end position="151"/>
    </location>
</feature>
<evidence type="ECO:0000256" key="5">
    <source>
        <dbReference type="ARBA" id="ARBA00022840"/>
    </source>
</evidence>
<sequence>MSKVRIQREYKKLAETPPPGITCVTKDDNFKVLEISIIGAAGSPYENGVFHVELHLSDKYPFEPPRMNFVTPIYHPNVDTAGRICLDLLKMPPKGSWKPTITLEGLLIALQSLMTNPNPEDPLMVNIAEEYKYNLPEFNKKAMEWTRLHASSNSSTSNIVEVKENHNFLNAANV</sequence>
<dbReference type="OrthoDB" id="9978460at2759"/>
<evidence type="ECO:0000256" key="9">
    <source>
        <dbReference type="ARBA" id="ARBA00082133"/>
    </source>
</evidence>
<dbReference type="AlphaFoldDB" id="A0A9P0F567"/>
<dbReference type="InterPro" id="IPR000608">
    <property type="entry name" value="UBC"/>
</dbReference>
<accession>A0A9P0F567</accession>
<evidence type="ECO:0000313" key="14">
    <source>
        <dbReference type="Proteomes" id="UP001152759"/>
    </source>
</evidence>
<dbReference type="CDD" id="cd23805">
    <property type="entry name" value="UBCc_UBE2T"/>
    <property type="match status" value="1"/>
</dbReference>
<evidence type="ECO:0000259" key="12">
    <source>
        <dbReference type="PROSITE" id="PS50127"/>
    </source>
</evidence>
<dbReference type="Proteomes" id="UP001152759">
    <property type="component" value="Chromosome 6"/>
</dbReference>
<dbReference type="FunFam" id="3.10.110.10:FF:000041">
    <property type="entry name" value="Ubiquitin-conjugating enzyme E2 T"/>
    <property type="match status" value="1"/>
</dbReference>
<dbReference type="InterPro" id="IPR023313">
    <property type="entry name" value="UBQ-conjugating_AS"/>
</dbReference>
<evidence type="ECO:0000256" key="7">
    <source>
        <dbReference type="ARBA" id="ARBA00076317"/>
    </source>
</evidence>
<evidence type="ECO:0000313" key="13">
    <source>
        <dbReference type="EMBL" id="CAH0392478.1"/>
    </source>
</evidence>
<dbReference type="InterPro" id="IPR050113">
    <property type="entry name" value="Ub_conjugating_enzyme"/>
</dbReference>
<evidence type="ECO:0000256" key="6">
    <source>
        <dbReference type="ARBA" id="ARBA00072440"/>
    </source>
</evidence>
<feature type="active site" description="Glycyl thioester intermediate" evidence="10">
    <location>
        <position position="85"/>
    </location>
</feature>
<dbReference type="SMART" id="SM00212">
    <property type="entry name" value="UBCc"/>
    <property type="match status" value="1"/>
</dbReference>
<dbReference type="Pfam" id="PF00179">
    <property type="entry name" value="UQ_con"/>
    <property type="match status" value="1"/>
</dbReference>
<evidence type="ECO:0000256" key="3">
    <source>
        <dbReference type="ARBA" id="ARBA00022741"/>
    </source>
</evidence>
<dbReference type="Gene3D" id="3.10.110.10">
    <property type="entry name" value="Ubiquitin Conjugating Enzyme"/>
    <property type="match status" value="1"/>
</dbReference>
<keyword evidence="5 11" id="KW-0067">ATP-binding</keyword>
<keyword evidence="14" id="KW-1185">Reference proteome</keyword>
<dbReference type="InterPro" id="IPR016135">
    <property type="entry name" value="UBQ-conjugating_enzyme/RWD"/>
</dbReference>
<dbReference type="SUPFAM" id="SSF54495">
    <property type="entry name" value="UBC-like"/>
    <property type="match status" value="1"/>
</dbReference>
<evidence type="ECO:0000256" key="2">
    <source>
        <dbReference type="ARBA" id="ARBA00022679"/>
    </source>
</evidence>
<evidence type="ECO:0000256" key="10">
    <source>
        <dbReference type="PROSITE-ProRule" id="PRU10133"/>
    </source>
</evidence>
<dbReference type="GO" id="GO:0061631">
    <property type="term" value="F:ubiquitin conjugating enzyme activity"/>
    <property type="evidence" value="ECO:0007669"/>
    <property type="project" value="UniProtKB-EC"/>
</dbReference>
<dbReference type="GO" id="GO:0005524">
    <property type="term" value="F:ATP binding"/>
    <property type="evidence" value="ECO:0007669"/>
    <property type="project" value="UniProtKB-UniRule"/>
</dbReference>
<keyword evidence="2" id="KW-0808">Transferase</keyword>
<dbReference type="EMBL" id="OU963867">
    <property type="protein sequence ID" value="CAH0392478.1"/>
    <property type="molecule type" value="Genomic_DNA"/>
</dbReference>
<keyword evidence="4 11" id="KW-0833">Ubl conjugation pathway</keyword>